<dbReference type="EMBL" id="LXQA010830912">
    <property type="protein sequence ID" value="MCI73076.1"/>
    <property type="molecule type" value="Genomic_DNA"/>
</dbReference>
<organism evidence="1 2">
    <name type="scientific">Trifolium medium</name>
    <dbReference type="NCBI Taxonomy" id="97028"/>
    <lineage>
        <taxon>Eukaryota</taxon>
        <taxon>Viridiplantae</taxon>
        <taxon>Streptophyta</taxon>
        <taxon>Embryophyta</taxon>
        <taxon>Tracheophyta</taxon>
        <taxon>Spermatophyta</taxon>
        <taxon>Magnoliopsida</taxon>
        <taxon>eudicotyledons</taxon>
        <taxon>Gunneridae</taxon>
        <taxon>Pentapetalae</taxon>
        <taxon>rosids</taxon>
        <taxon>fabids</taxon>
        <taxon>Fabales</taxon>
        <taxon>Fabaceae</taxon>
        <taxon>Papilionoideae</taxon>
        <taxon>50 kb inversion clade</taxon>
        <taxon>NPAAA clade</taxon>
        <taxon>Hologalegina</taxon>
        <taxon>IRL clade</taxon>
        <taxon>Trifolieae</taxon>
        <taxon>Trifolium</taxon>
    </lineage>
</organism>
<proteinExistence type="predicted"/>
<dbReference type="AlphaFoldDB" id="A0A392UKU7"/>
<name>A0A392UKU7_9FABA</name>
<sequence length="53" mass="5700">MDLSLVRPKLEAGPDAGNGLSLGDIEILSFASRRETYCPFVCRSRPATSSDSI</sequence>
<keyword evidence="2" id="KW-1185">Reference proteome</keyword>
<evidence type="ECO:0000313" key="2">
    <source>
        <dbReference type="Proteomes" id="UP000265520"/>
    </source>
</evidence>
<reference evidence="1 2" key="1">
    <citation type="journal article" date="2018" name="Front. Plant Sci.">
        <title>Red Clover (Trifolium pratense) and Zigzag Clover (T. medium) - A Picture of Genomic Similarities and Differences.</title>
        <authorList>
            <person name="Dluhosova J."/>
            <person name="Istvanek J."/>
            <person name="Nedelnik J."/>
            <person name="Repkova J."/>
        </authorList>
    </citation>
    <scope>NUCLEOTIDE SEQUENCE [LARGE SCALE GENOMIC DNA]</scope>
    <source>
        <strain evidence="2">cv. 10/8</strain>
        <tissue evidence="1">Leaf</tissue>
    </source>
</reference>
<accession>A0A392UKU7</accession>
<comment type="caution">
    <text evidence="1">The sequence shown here is derived from an EMBL/GenBank/DDBJ whole genome shotgun (WGS) entry which is preliminary data.</text>
</comment>
<protein>
    <submittedName>
        <fullName evidence="1">Uncharacterized protein</fullName>
    </submittedName>
</protein>
<dbReference type="Proteomes" id="UP000265520">
    <property type="component" value="Unassembled WGS sequence"/>
</dbReference>
<evidence type="ECO:0000313" key="1">
    <source>
        <dbReference type="EMBL" id="MCI73076.1"/>
    </source>
</evidence>